<evidence type="ECO:0000256" key="1">
    <source>
        <dbReference type="ARBA" id="ARBA00004340"/>
    </source>
</evidence>
<feature type="region of interest" description="Disordered" evidence="13">
    <location>
        <begin position="150"/>
        <end position="240"/>
    </location>
</feature>
<evidence type="ECO:0000313" key="17">
    <source>
        <dbReference type="Proteomes" id="UP000098772"/>
    </source>
</evidence>
<evidence type="ECO:0000259" key="15">
    <source>
        <dbReference type="PROSITE" id="PS51929"/>
    </source>
</evidence>
<feature type="compositionally biased region" description="Basic residues" evidence="13">
    <location>
        <begin position="164"/>
        <end position="176"/>
    </location>
</feature>
<feature type="domain" description="CoV N NTD" evidence="14">
    <location>
        <begin position="31"/>
        <end position="153"/>
    </location>
</feature>
<feature type="compositionally biased region" description="Low complexity" evidence="13">
    <location>
        <begin position="154"/>
        <end position="163"/>
    </location>
</feature>
<dbReference type="GO" id="GO:0043657">
    <property type="term" value="C:host cell"/>
    <property type="evidence" value="ECO:0007669"/>
    <property type="project" value="UniProtKB-SubCell"/>
</dbReference>
<accession>A0A0E3M3T7</accession>
<comment type="function">
    <text evidence="11">Packages the positive strand viral genome RNA into a helical ribonucleocapsid (RNP) and plays a fundamental role during virion assembly through its interactions with the viral genome and membrane protein M. Plays an important role in enhancing the efficiency of subgenomic viral RNA transcription as well as viral replication.</text>
</comment>
<evidence type="ECO:0000256" key="2">
    <source>
        <dbReference type="ARBA" id="ARBA00022553"/>
    </source>
</evidence>
<dbReference type="InterPro" id="IPR001218">
    <property type="entry name" value="Nucleocap_CoV"/>
</dbReference>
<name>A0A0E3M3T7_TGEV</name>
<protein>
    <recommendedName>
        <fullName evidence="11">Nucleoprotein</fullName>
    </recommendedName>
</protein>
<dbReference type="Proteomes" id="UP000098772">
    <property type="component" value="Genome"/>
</dbReference>
<keyword evidence="5 11" id="KW-0946">Virion</keyword>
<comment type="subcellular location">
    <subcellularLocation>
        <location evidence="1">Host cell</location>
    </subcellularLocation>
    <subcellularLocation>
        <location evidence="11">Virion</location>
    </subcellularLocation>
    <text evidence="11">Located inside the virion, complexed with the viral RNA. Probably associates with ER-derived membranes where it participates in viral RNA synthesis and virus budding.</text>
</comment>
<evidence type="ECO:0000256" key="8">
    <source>
        <dbReference type="ARBA" id="ARBA00023086"/>
    </source>
</evidence>
<evidence type="ECO:0000256" key="9">
    <source>
        <dbReference type="ARBA" id="ARBA00023163"/>
    </source>
</evidence>
<dbReference type="PROSITE" id="PS51928">
    <property type="entry name" value="COV_N_NTD"/>
    <property type="match status" value="1"/>
</dbReference>
<keyword evidence="4" id="KW-1040">Host Golgi apparatus</keyword>
<feature type="region of interest" description="Disordered" evidence="13">
    <location>
        <begin position="328"/>
        <end position="358"/>
    </location>
</feature>
<feature type="domain" description="CoV N CTD" evidence="15">
    <location>
        <begin position="224"/>
        <end position="337"/>
    </location>
</feature>
<evidence type="ECO:0000256" key="4">
    <source>
        <dbReference type="ARBA" id="ARBA00022812"/>
    </source>
</evidence>
<evidence type="ECO:0000256" key="6">
    <source>
        <dbReference type="ARBA" id="ARBA00022884"/>
    </source>
</evidence>
<dbReference type="GO" id="GO:1990904">
    <property type="term" value="C:ribonucleoprotein complex"/>
    <property type="evidence" value="ECO:0007669"/>
    <property type="project" value="UniProtKB-KW"/>
</dbReference>
<dbReference type="GO" id="GO:0019013">
    <property type="term" value="C:viral nucleocapsid"/>
    <property type="evidence" value="ECO:0007669"/>
    <property type="project" value="UniProtKB-UniRule"/>
</dbReference>
<keyword evidence="8 11" id="KW-0543">Viral nucleoprotein</keyword>
<evidence type="ECO:0000256" key="5">
    <source>
        <dbReference type="ARBA" id="ARBA00022844"/>
    </source>
</evidence>
<dbReference type="CDD" id="cd21554">
    <property type="entry name" value="CoV_N-NTD"/>
    <property type="match status" value="1"/>
</dbReference>
<dbReference type="SUPFAM" id="SSF110304">
    <property type="entry name" value="Coronavirus RNA-binding domain"/>
    <property type="match status" value="1"/>
</dbReference>
<keyword evidence="2" id="KW-0597">Phosphoprotein</keyword>
<feature type="compositionally biased region" description="Basic residues" evidence="13">
    <location>
        <begin position="17"/>
        <end position="27"/>
    </location>
</feature>
<dbReference type="PROSITE" id="PS51929">
    <property type="entry name" value="COV_N_CTD"/>
    <property type="match status" value="1"/>
</dbReference>
<dbReference type="InterPro" id="IPR037179">
    <property type="entry name" value="Nucleocapsid_C"/>
</dbReference>
<keyword evidence="9" id="KW-0804">Transcription</keyword>
<evidence type="ECO:0000256" key="11">
    <source>
        <dbReference type="PIRNR" id="PIRNR003888"/>
    </source>
</evidence>
<evidence type="ECO:0000256" key="3">
    <source>
        <dbReference type="ARBA" id="ARBA00022765"/>
    </source>
</evidence>
<evidence type="ECO:0000256" key="12">
    <source>
        <dbReference type="PROSITE-ProRule" id="PRU01276"/>
    </source>
</evidence>
<evidence type="ECO:0000313" key="16">
    <source>
        <dbReference type="EMBL" id="AKA60059.1"/>
    </source>
</evidence>
<organism evidence="16 17">
    <name type="scientific">Transmissible gastroenteritis virus</name>
    <name type="common">TGEV</name>
    <dbReference type="NCBI Taxonomy" id="11149"/>
    <lineage>
        <taxon>Viruses</taxon>
        <taxon>Riboviria</taxon>
        <taxon>Orthornavirae</taxon>
        <taxon>Pisuviricota</taxon>
        <taxon>Pisoniviricetes</taxon>
        <taxon>Nidovirales</taxon>
        <taxon>Cornidovirineae</taxon>
        <taxon>Coronaviridae</taxon>
        <taxon>Orthocoronavirinae</taxon>
        <taxon>Alphacoronavirus</taxon>
        <taxon>Tegacovirus</taxon>
        <taxon>Alphacoronavirus suis</taxon>
        <taxon>Alphacoronavirus 1</taxon>
    </lineage>
</organism>
<keyword evidence="7" id="KW-0805">Transcription regulation</keyword>
<dbReference type="InterPro" id="IPR044344">
    <property type="entry name" value="N_prot_C_CoV"/>
</dbReference>
<evidence type="ECO:0000256" key="7">
    <source>
        <dbReference type="ARBA" id="ARBA00023015"/>
    </source>
</evidence>
<dbReference type="GO" id="GO:0003723">
    <property type="term" value="F:RNA binding"/>
    <property type="evidence" value="ECO:0007669"/>
    <property type="project" value="UniProtKB-UniRule"/>
</dbReference>
<feature type="compositionally biased region" description="Basic and acidic residues" evidence="13">
    <location>
        <begin position="201"/>
        <end position="235"/>
    </location>
</feature>
<keyword evidence="10 12" id="KW-0687">Ribonucleoprotein</keyword>
<keyword evidence="6 11" id="KW-0694">RNA-binding</keyword>
<evidence type="ECO:0000256" key="10">
    <source>
        <dbReference type="ARBA" id="ARBA00023274"/>
    </source>
</evidence>
<feature type="region of interest" description="Disordered" evidence="13">
    <location>
        <begin position="1"/>
        <end position="29"/>
    </location>
</feature>
<proteinExistence type="inferred from homology"/>
<dbReference type="SUPFAM" id="SSF103068">
    <property type="entry name" value="Nucleocapsid protein dimerization domain"/>
    <property type="match status" value="1"/>
</dbReference>
<evidence type="ECO:0000256" key="13">
    <source>
        <dbReference type="SAM" id="MobiDB-lite"/>
    </source>
</evidence>
<sequence>MANQGQRVSWGDESTKTRGRSNSRGRKNNNIPLSFFNPITLQQGSKFWNLCPRDFVPKGIGNRDQQIGYWNRQTRYRMVKGQRKELPERWFFYYLGTGPHADAKFKDKLDGVVWVAKDGAMNKPTTLGSRGANNESKALKFDGKVPAEFQLEVNQSRDNSRSRSQSRSRSRNRSQSRGRQQFNNKKDDSVEQAVLAALKKLGVDTEKQQQRSRSKSKERSNSKTRDTTPKNENKHTWKRTAGKGDVTRFYGARSSSANFGDTDLVANGSSAKHYPQLAECVPSVSSILFGSYWTSKEDGDQIEVTFTHKYHLPKDDPKTGQFLQQINAYARPSEVAKEQRKRKSRSKSAERSEQDVVPDALIENYTDVFDDTQVEIIDEVTN</sequence>
<gene>
    <name evidence="16" type="primary">N</name>
</gene>
<dbReference type="InterPro" id="IPR037195">
    <property type="entry name" value="Nucleocapsid_N"/>
</dbReference>
<dbReference type="EMBL" id="KP202848">
    <property type="protein sequence ID" value="AKA60059.1"/>
    <property type="molecule type" value="Genomic_RNA"/>
</dbReference>
<keyword evidence="3" id="KW-0013">ADP-ribosylation</keyword>
<evidence type="ECO:0000259" key="14">
    <source>
        <dbReference type="PROSITE" id="PS51928"/>
    </source>
</evidence>
<dbReference type="InterPro" id="IPR042548">
    <property type="entry name" value="NCAP_aCoV"/>
</dbReference>
<reference evidence="16 17" key="1">
    <citation type="journal article" date="2015" name="Arch. Virol.">
        <title>Complete genomic sequence of a Coronavirus transmissible gastroenteritis virus SHXB isolated in China.</title>
        <authorList>
            <person name="Hu W."/>
            <person name="Yu Q."/>
            <person name="Zhu L."/>
            <person name="Liu H."/>
            <person name="Zhao S."/>
            <person name="He K."/>
            <person name="Yang Q."/>
        </authorList>
    </citation>
    <scope>NUCLEOTIDE SEQUENCE [LARGE SCALE GENOMIC DNA]</scope>
    <source>
        <strain evidence="16">SHXB</strain>
    </source>
</reference>
<dbReference type="InterPro" id="IPR044345">
    <property type="entry name" value="N_prot_N_CoV"/>
</dbReference>
<dbReference type="CDD" id="cd21595">
    <property type="entry name" value="CoV_N-CTD"/>
    <property type="match status" value="1"/>
</dbReference>
<dbReference type="HAMAP" id="MF_04095">
    <property type="entry name" value="ALPHA_CORONA_NCAP"/>
    <property type="match status" value="1"/>
</dbReference>
<dbReference type="Pfam" id="PF00937">
    <property type="entry name" value="CoV_nucleocap"/>
    <property type="match status" value="1"/>
</dbReference>
<dbReference type="PIRSF" id="PIRSF003888">
    <property type="entry name" value="Corona_nucleocap"/>
    <property type="match status" value="1"/>
</dbReference>